<dbReference type="EMBL" id="HBIB01016103">
    <property type="protein sequence ID" value="CAE0248258.1"/>
    <property type="molecule type" value="Transcribed_RNA"/>
</dbReference>
<name>A0A7S3D8D2_9EUKA</name>
<organism evidence="2">
    <name type="scientific">Palpitomonas bilix</name>
    <dbReference type="NCBI Taxonomy" id="652834"/>
    <lineage>
        <taxon>Eukaryota</taxon>
        <taxon>Eukaryota incertae sedis</taxon>
    </lineage>
</organism>
<protein>
    <submittedName>
        <fullName evidence="2">Uncharacterized protein</fullName>
    </submittedName>
</protein>
<sequence length="125" mass="14639">MKELQKSGADKERAMLCEIANLRHEVDKTTEKARHASSKLALVQQQLATKLQEISTIKSVTNELREQVKHERDNYGALKEQMELREKAEEHNLKSFKQESNKLELRINILSEELRCAKELLRKKR</sequence>
<gene>
    <name evidence="2" type="ORF">PBIL07802_LOCUS10454</name>
</gene>
<evidence type="ECO:0000256" key="1">
    <source>
        <dbReference type="SAM" id="Coils"/>
    </source>
</evidence>
<feature type="coiled-coil region" evidence="1">
    <location>
        <begin position="19"/>
        <end position="120"/>
    </location>
</feature>
<reference evidence="2" key="1">
    <citation type="submission" date="2021-01" db="EMBL/GenBank/DDBJ databases">
        <authorList>
            <person name="Corre E."/>
            <person name="Pelletier E."/>
            <person name="Niang G."/>
            <person name="Scheremetjew M."/>
            <person name="Finn R."/>
            <person name="Kale V."/>
            <person name="Holt S."/>
            <person name="Cochrane G."/>
            <person name="Meng A."/>
            <person name="Brown T."/>
            <person name="Cohen L."/>
        </authorList>
    </citation>
    <scope>NUCLEOTIDE SEQUENCE</scope>
    <source>
        <strain evidence="2">NIES-2562</strain>
    </source>
</reference>
<accession>A0A7S3D8D2</accession>
<evidence type="ECO:0000313" key="2">
    <source>
        <dbReference type="EMBL" id="CAE0248258.1"/>
    </source>
</evidence>
<proteinExistence type="predicted"/>
<dbReference type="AlphaFoldDB" id="A0A7S3D8D2"/>
<keyword evidence="1" id="KW-0175">Coiled coil</keyword>